<dbReference type="AlphaFoldDB" id="A0A1S4AVU5"/>
<reference evidence="10" key="2">
    <citation type="submission" date="2025-08" db="UniProtKB">
        <authorList>
            <consortium name="RefSeq"/>
        </authorList>
    </citation>
    <scope>IDENTIFICATION</scope>
</reference>
<dbReference type="InterPro" id="IPR003656">
    <property type="entry name" value="Znf_BED"/>
</dbReference>
<dbReference type="STRING" id="4097.A0A1S4AVU5"/>
<reference evidence="9" key="1">
    <citation type="journal article" date="2014" name="Nat. Commun.">
        <title>The tobacco genome sequence and its comparison with those of tomato and potato.</title>
        <authorList>
            <person name="Sierro N."/>
            <person name="Battey J.N."/>
            <person name="Ouadi S."/>
            <person name="Bakaher N."/>
            <person name="Bovet L."/>
            <person name="Willig A."/>
            <person name="Goepfert S."/>
            <person name="Peitsch M.C."/>
            <person name="Ivanov N.V."/>
        </authorList>
    </citation>
    <scope>NUCLEOTIDE SEQUENCE [LARGE SCALE GENOMIC DNA]</scope>
</reference>
<dbReference type="Pfam" id="PF05699">
    <property type="entry name" value="Dimer_Tnp_hAT"/>
    <property type="match status" value="1"/>
</dbReference>
<dbReference type="KEGG" id="nta:107801824"/>
<keyword evidence="7" id="KW-0539">Nucleus</keyword>
<evidence type="ECO:0000256" key="3">
    <source>
        <dbReference type="ARBA" id="ARBA00022723"/>
    </source>
</evidence>
<evidence type="ECO:0000256" key="6">
    <source>
        <dbReference type="ARBA" id="ARBA00023125"/>
    </source>
</evidence>
<dbReference type="PANTHER" id="PTHR23272">
    <property type="entry name" value="BED FINGER-RELATED"/>
    <property type="match status" value="1"/>
</dbReference>
<dbReference type="GO" id="GO:0005634">
    <property type="term" value="C:nucleus"/>
    <property type="evidence" value="ECO:0007669"/>
    <property type="project" value="UniProtKB-SubCell"/>
</dbReference>
<keyword evidence="9" id="KW-1185">Reference proteome</keyword>
<dbReference type="InterPro" id="IPR012337">
    <property type="entry name" value="RNaseH-like_sf"/>
</dbReference>
<comment type="subunit">
    <text evidence="2">Homodimer.</text>
</comment>
<proteinExistence type="predicted"/>
<comment type="subcellular location">
    <subcellularLocation>
        <location evidence="1">Nucleus</location>
    </subcellularLocation>
</comment>
<protein>
    <submittedName>
        <fullName evidence="10">Zinc finger BED domain-containing protein RICESLEEPER 2-like</fullName>
    </submittedName>
</protein>
<keyword evidence="6" id="KW-0238">DNA-binding</keyword>
<evidence type="ECO:0000256" key="7">
    <source>
        <dbReference type="ARBA" id="ARBA00023242"/>
    </source>
</evidence>
<name>A0A1S4AVU5_TOBAC</name>
<evidence type="ECO:0000313" key="10">
    <source>
        <dbReference type="RefSeq" id="XP_016480700.1"/>
    </source>
</evidence>
<organism evidence="9 10">
    <name type="scientific">Nicotiana tabacum</name>
    <name type="common">Common tobacco</name>
    <dbReference type="NCBI Taxonomy" id="4097"/>
    <lineage>
        <taxon>Eukaryota</taxon>
        <taxon>Viridiplantae</taxon>
        <taxon>Streptophyta</taxon>
        <taxon>Embryophyta</taxon>
        <taxon>Tracheophyta</taxon>
        <taxon>Spermatophyta</taxon>
        <taxon>Magnoliopsida</taxon>
        <taxon>eudicotyledons</taxon>
        <taxon>Gunneridae</taxon>
        <taxon>Pentapetalae</taxon>
        <taxon>asterids</taxon>
        <taxon>lamiids</taxon>
        <taxon>Solanales</taxon>
        <taxon>Solanaceae</taxon>
        <taxon>Nicotianoideae</taxon>
        <taxon>Nicotianeae</taxon>
        <taxon>Nicotiana</taxon>
    </lineage>
</organism>
<dbReference type="SUPFAM" id="SSF53098">
    <property type="entry name" value="Ribonuclease H-like"/>
    <property type="match status" value="1"/>
</dbReference>
<keyword evidence="3" id="KW-0479">Metal-binding</keyword>
<dbReference type="GO" id="GO:0003677">
    <property type="term" value="F:DNA binding"/>
    <property type="evidence" value="ECO:0007669"/>
    <property type="project" value="UniProtKB-KW"/>
</dbReference>
<evidence type="ECO:0000256" key="4">
    <source>
        <dbReference type="ARBA" id="ARBA00022771"/>
    </source>
</evidence>
<dbReference type="Proteomes" id="UP000790787">
    <property type="component" value="Chromosome 11"/>
</dbReference>
<dbReference type="InterPro" id="IPR025525">
    <property type="entry name" value="hAT-like_transposase_RNase-H"/>
</dbReference>
<dbReference type="PROSITE" id="PS50808">
    <property type="entry name" value="ZF_BED"/>
    <property type="match status" value="1"/>
</dbReference>
<dbReference type="PaxDb" id="4097-A0A1S4AVU5"/>
<keyword evidence="4 8" id="KW-0863">Zinc-finger</keyword>
<evidence type="ECO:0000313" key="9">
    <source>
        <dbReference type="Proteomes" id="UP000790787"/>
    </source>
</evidence>
<dbReference type="GO" id="GO:0008270">
    <property type="term" value="F:zinc ion binding"/>
    <property type="evidence" value="ECO:0007669"/>
    <property type="project" value="UniProtKB-KW"/>
</dbReference>
<gene>
    <name evidence="10" type="primary">LOC107801824</name>
</gene>
<dbReference type="Pfam" id="PF14372">
    <property type="entry name" value="hAT-like_RNase-H"/>
    <property type="match status" value="1"/>
</dbReference>
<accession>A0A1S4AVU5</accession>
<sequence length="401" mass="46083">MAIDISKCLLYWGLDKVFTITVDNVSSIDITVKELSKQLSNWGTNMMDDGLKEIGDSIKRVRQAMRYIRQSPTRIKKFKDSCEMANITCKKILCLDVSTRWNSTYLMHAFERYKLVDHGLVNYLIIHVCEDGNCGGSLVSDDWNNGRNLVKFLDTFYELTLKISDSLYVTFNVHFSEISKLSCMLTGLVASEDIELQPTAVRMKEKFDKYWGEPKKIIFIACVLDPRNKIGFVEFAFEEMFGKEKVGEIEKDVIKFPILAEMARDVLAISISSIASECAFSTRGRILDSFRSSLIPRLVQGLICVQDWLRSETFPINIEEDLDYLEQIENGLIMPRLQGPKVRSPVWNHYEKFEETDDGWCKLRCIHCGCVFRNHARGCGTKSLIKHVSCCLNRIEPIRIE</sequence>
<dbReference type="SMART" id="SM00614">
    <property type="entry name" value="ZnF_BED"/>
    <property type="match status" value="1"/>
</dbReference>
<dbReference type="RefSeq" id="XP_016480700.1">
    <property type="nucleotide sequence ID" value="XM_016625214.1"/>
</dbReference>
<evidence type="ECO:0000256" key="5">
    <source>
        <dbReference type="ARBA" id="ARBA00022833"/>
    </source>
</evidence>
<dbReference type="GeneID" id="107801824"/>
<dbReference type="OrthoDB" id="1741548at2759"/>
<evidence type="ECO:0000256" key="8">
    <source>
        <dbReference type="PROSITE-ProRule" id="PRU00027"/>
    </source>
</evidence>
<evidence type="ECO:0000256" key="1">
    <source>
        <dbReference type="ARBA" id="ARBA00004123"/>
    </source>
</evidence>
<keyword evidence="5" id="KW-0862">Zinc</keyword>
<dbReference type="PANTHER" id="PTHR23272:SF184">
    <property type="entry name" value="OS03G0311250 PROTEIN"/>
    <property type="match status" value="1"/>
</dbReference>
<dbReference type="GO" id="GO:0046983">
    <property type="term" value="F:protein dimerization activity"/>
    <property type="evidence" value="ECO:0007669"/>
    <property type="project" value="InterPro"/>
</dbReference>
<dbReference type="InterPro" id="IPR008906">
    <property type="entry name" value="HATC_C_dom"/>
</dbReference>
<evidence type="ECO:0000256" key="2">
    <source>
        <dbReference type="ARBA" id="ARBA00011738"/>
    </source>
</evidence>